<dbReference type="EMBL" id="BMRE01000110">
    <property type="protein sequence ID" value="GGU87179.1"/>
    <property type="molecule type" value="Genomic_DNA"/>
</dbReference>
<accession>A0ABQ2VHF4</accession>
<dbReference type="InterPro" id="IPR036866">
    <property type="entry name" value="RibonucZ/Hydroxyglut_hydro"/>
</dbReference>
<dbReference type="Gene3D" id="3.60.15.10">
    <property type="entry name" value="Ribonuclease Z/Hydroxyacylglutathione hydrolase-like"/>
    <property type="match status" value="1"/>
</dbReference>
<dbReference type="InterPro" id="IPR001279">
    <property type="entry name" value="Metallo-B-lactamas"/>
</dbReference>
<dbReference type="PANTHER" id="PTHR43546">
    <property type="entry name" value="UPF0173 METAL-DEPENDENT HYDROLASE MJ1163-RELATED"/>
    <property type="match status" value="1"/>
</dbReference>
<dbReference type="SMART" id="SM00849">
    <property type="entry name" value="Lactamase_B"/>
    <property type="match status" value="1"/>
</dbReference>
<evidence type="ECO:0000313" key="3">
    <source>
        <dbReference type="Proteomes" id="UP000649573"/>
    </source>
</evidence>
<keyword evidence="3" id="KW-1185">Reference proteome</keyword>
<reference evidence="3" key="1">
    <citation type="journal article" date="2019" name="Int. J. Syst. Evol. Microbiol.">
        <title>The Global Catalogue of Microorganisms (GCM) 10K type strain sequencing project: providing services to taxonomists for standard genome sequencing and annotation.</title>
        <authorList>
            <consortium name="The Broad Institute Genomics Platform"/>
            <consortium name="The Broad Institute Genome Sequencing Center for Infectious Disease"/>
            <person name="Wu L."/>
            <person name="Ma J."/>
        </authorList>
    </citation>
    <scope>NUCLEOTIDE SEQUENCE [LARGE SCALE GENOMIC DNA]</scope>
    <source>
        <strain evidence="3">JCM 3296</strain>
    </source>
</reference>
<dbReference type="PANTHER" id="PTHR43546:SF3">
    <property type="entry name" value="UPF0173 METAL-DEPENDENT HYDROLASE MJ1163"/>
    <property type="match status" value="1"/>
</dbReference>
<dbReference type="Proteomes" id="UP000649573">
    <property type="component" value="Unassembled WGS sequence"/>
</dbReference>
<sequence length="228" mass="24725">MLYSLAVLLTSEPERNHMKLTKFAHACVVLEKDGSKIVLDPGTFTPDAKDAVSGATAVLITHEHFDHFDDALLATALDTDRGLRVFGPQAVLDKLGSHDGRVQAVKAGDALTVDGFNVTIHGEQHAAIHADIPLVDNLGYLIDETVFHPGDSYFVPRAAVDTLLLPTSGPWTKLGDAVEYVRAIKPRQMIQIHELMLSDLGQNSTRTFLANLTGIEETLLLPGQSINL</sequence>
<evidence type="ECO:0000313" key="2">
    <source>
        <dbReference type="EMBL" id="GGU87179.1"/>
    </source>
</evidence>
<dbReference type="Pfam" id="PF13483">
    <property type="entry name" value="Lactamase_B_3"/>
    <property type="match status" value="1"/>
</dbReference>
<evidence type="ECO:0000259" key="1">
    <source>
        <dbReference type="SMART" id="SM00849"/>
    </source>
</evidence>
<feature type="domain" description="Metallo-beta-lactamase" evidence="1">
    <location>
        <begin position="24"/>
        <end position="193"/>
    </location>
</feature>
<proteinExistence type="predicted"/>
<comment type="caution">
    <text evidence="2">The sequence shown here is derived from an EMBL/GenBank/DDBJ whole genome shotgun (WGS) entry which is preliminary data.</text>
</comment>
<name>A0ABQ2VHF4_9PSEU</name>
<protein>
    <submittedName>
        <fullName evidence="2">MBL fold metallo-hydrolase</fullName>
    </submittedName>
</protein>
<organism evidence="2 3">
    <name type="scientific">Lentzea flava</name>
    <dbReference type="NCBI Taxonomy" id="103732"/>
    <lineage>
        <taxon>Bacteria</taxon>
        <taxon>Bacillati</taxon>
        <taxon>Actinomycetota</taxon>
        <taxon>Actinomycetes</taxon>
        <taxon>Pseudonocardiales</taxon>
        <taxon>Pseudonocardiaceae</taxon>
        <taxon>Lentzea</taxon>
    </lineage>
</organism>
<dbReference type="SUPFAM" id="SSF56281">
    <property type="entry name" value="Metallo-hydrolase/oxidoreductase"/>
    <property type="match status" value="1"/>
</dbReference>
<dbReference type="InterPro" id="IPR050114">
    <property type="entry name" value="UPF0173_UPF0282_UlaG_hydrolase"/>
</dbReference>
<gene>
    <name evidence="2" type="ORF">GCM10010178_91340</name>
</gene>